<feature type="domain" description="Serpin" evidence="3">
    <location>
        <begin position="68"/>
        <end position="445"/>
    </location>
</feature>
<accession>A0ABR2PKF3</accession>
<evidence type="ECO:0000256" key="1">
    <source>
        <dbReference type="ARBA" id="ARBA00009500"/>
    </source>
</evidence>
<dbReference type="Pfam" id="PF00079">
    <property type="entry name" value="Serpin"/>
    <property type="match status" value="1"/>
</dbReference>
<evidence type="ECO:0000313" key="4">
    <source>
        <dbReference type="EMBL" id="KAK8988918.1"/>
    </source>
</evidence>
<protein>
    <recommendedName>
        <fullName evidence="3">Serpin domain-containing protein</fullName>
    </recommendedName>
</protein>
<dbReference type="Gene3D" id="2.30.39.10">
    <property type="entry name" value="Alpha-1-antitrypsin, domain 1"/>
    <property type="match status" value="1"/>
</dbReference>
<dbReference type="InterPro" id="IPR042185">
    <property type="entry name" value="Serpin_sf_2"/>
</dbReference>
<dbReference type="Proteomes" id="UP001396334">
    <property type="component" value="Unassembled WGS sequence"/>
</dbReference>
<dbReference type="PANTHER" id="PTHR11461:SF211">
    <property type="entry name" value="GH10112P-RELATED"/>
    <property type="match status" value="1"/>
</dbReference>
<dbReference type="InterPro" id="IPR023796">
    <property type="entry name" value="Serpin_dom"/>
</dbReference>
<dbReference type="CDD" id="cd02043">
    <property type="entry name" value="serpinP_plants"/>
    <property type="match status" value="1"/>
</dbReference>
<dbReference type="PANTHER" id="PTHR11461">
    <property type="entry name" value="SERINE PROTEASE INHIBITOR, SERPIN"/>
    <property type="match status" value="1"/>
</dbReference>
<evidence type="ECO:0000313" key="5">
    <source>
        <dbReference type="Proteomes" id="UP001396334"/>
    </source>
</evidence>
<dbReference type="SUPFAM" id="SSF56574">
    <property type="entry name" value="Serpins"/>
    <property type="match status" value="1"/>
</dbReference>
<name>A0ABR2PKF3_9ROSI</name>
<comment type="caution">
    <text evidence="4">The sequence shown here is derived from an EMBL/GenBank/DDBJ whole genome shotgun (WGS) entry which is preliminary data.</text>
</comment>
<evidence type="ECO:0000259" key="3">
    <source>
        <dbReference type="SMART" id="SM00093"/>
    </source>
</evidence>
<dbReference type="InterPro" id="IPR023795">
    <property type="entry name" value="Serpin_CS"/>
</dbReference>
<dbReference type="SMART" id="SM00093">
    <property type="entry name" value="SERPIN"/>
    <property type="match status" value="1"/>
</dbReference>
<gene>
    <name evidence="4" type="ORF">V6N11_030290</name>
</gene>
<sequence>MSKALSLTFSRSKPLIARCLQIPLLPHPSIPKCLHRRLVCASYSTASFGGDSHVEATDPLTSQTNVSLRLTKQLLQTEAKDSNLVFSPLSIQVALSLLAAGAKGPTLHQLLSFLESKSNDQLCSLYSKLVSVVFADGSPAGGPCLSSANGVWVDKSLPLKPSFKNVMDNVYKAATNHVDFQTEADQVVAEVNLWAEKETNGLIERVLSPGSVGASTRLILANALYFKGAWKKAFDASRTKHYDFHLINGSSVKVPFMTSNKKQSVGEYDGFKVLGLPYKKGEDKRRFSMYVFLPDAKDGLHALIEKVSSEPGFLESYLPNQQVELCEFRIPPFKITFEFEASAVLKRLGLELPFSTEQAEGFTEMVDSRSPQGRYLYVSDIFHKCFIEVNEEGTKAAAVTAGMVGCCLSAPKPKRIDFVADHPFLFVIREDVSGAVMFIGQVLNPLKN</sequence>
<dbReference type="InterPro" id="IPR000215">
    <property type="entry name" value="Serpin_fam"/>
</dbReference>
<dbReference type="InterPro" id="IPR036186">
    <property type="entry name" value="Serpin_sf"/>
</dbReference>
<dbReference type="InterPro" id="IPR042178">
    <property type="entry name" value="Serpin_sf_1"/>
</dbReference>
<dbReference type="EMBL" id="JBBPBN010000057">
    <property type="protein sequence ID" value="KAK8988918.1"/>
    <property type="molecule type" value="Genomic_DNA"/>
</dbReference>
<organism evidence="4 5">
    <name type="scientific">Hibiscus sabdariffa</name>
    <name type="common">roselle</name>
    <dbReference type="NCBI Taxonomy" id="183260"/>
    <lineage>
        <taxon>Eukaryota</taxon>
        <taxon>Viridiplantae</taxon>
        <taxon>Streptophyta</taxon>
        <taxon>Embryophyta</taxon>
        <taxon>Tracheophyta</taxon>
        <taxon>Spermatophyta</taxon>
        <taxon>Magnoliopsida</taxon>
        <taxon>eudicotyledons</taxon>
        <taxon>Gunneridae</taxon>
        <taxon>Pentapetalae</taxon>
        <taxon>rosids</taxon>
        <taxon>malvids</taxon>
        <taxon>Malvales</taxon>
        <taxon>Malvaceae</taxon>
        <taxon>Malvoideae</taxon>
        <taxon>Hibiscus</taxon>
    </lineage>
</organism>
<comment type="similarity">
    <text evidence="1 2">Belongs to the serpin family.</text>
</comment>
<dbReference type="Gene3D" id="3.30.497.10">
    <property type="entry name" value="Antithrombin, subunit I, domain 2"/>
    <property type="match status" value="1"/>
</dbReference>
<evidence type="ECO:0000256" key="2">
    <source>
        <dbReference type="RuleBase" id="RU000411"/>
    </source>
</evidence>
<keyword evidence="5" id="KW-1185">Reference proteome</keyword>
<dbReference type="PROSITE" id="PS00284">
    <property type="entry name" value="SERPIN"/>
    <property type="match status" value="1"/>
</dbReference>
<reference evidence="4 5" key="1">
    <citation type="journal article" date="2024" name="G3 (Bethesda)">
        <title>Genome assembly of Hibiscus sabdariffa L. provides insights into metabolisms of medicinal natural products.</title>
        <authorList>
            <person name="Kim T."/>
        </authorList>
    </citation>
    <scope>NUCLEOTIDE SEQUENCE [LARGE SCALE GENOMIC DNA]</scope>
    <source>
        <strain evidence="4">TK-2024</strain>
        <tissue evidence="4">Old leaves</tissue>
    </source>
</reference>
<proteinExistence type="inferred from homology"/>